<evidence type="ECO:0000256" key="2">
    <source>
        <dbReference type="SAM" id="SignalP"/>
    </source>
</evidence>
<organism evidence="3 4">
    <name type="scientific">Rubripirellula lacrimiformis</name>
    <dbReference type="NCBI Taxonomy" id="1930273"/>
    <lineage>
        <taxon>Bacteria</taxon>
        <taxon>Pseudomonadati</taxon>
        <taxon>Planctomycetota</taxon>
        <taxon>Planctomycetia</taxon>
        <taxon>Pirellulales</taxon>
        <taxon>Pirellulaceae</taxon>
        <taxon>Rubripirellula</taxon>
    </lineage>
</organism>
<gene>
    <name evidence="3" type="ORF">K227x_18390</name>
</gene>
<dbReference type="RefSeq" id="WP_145169140.1">
    <property type="nucleotide sequence ID" value="NZ_CP036525.1"/>
</dbReference>
<feature type="region of interest" description="Disordered" evidence="1">
    <location>
        <begin position="289"/>
        <end position="320"/>
    </location>
</feature>
<dbReference type="AlphaFoldDB" id="A0A517N8I8"/>
<keyword evidence="4" id="KW-1185">Reference proteome</keyword>
<feature type="compositionally biased region" description="Polar residues" evidence="1">
    <location>
        <begin position="225"/>
        <end position="240"/>
    </location>
</feature>
<feature type="signal peptide" evidence="2">
    <location>
        <begin position="1"/>
        <end position="28"/>
    </location>
</feature>
<evidence type="ECO:0008006" key="5">
    <source>
        <dbReference type="Google" id="ProtNLM"/>
    </source>
</evidence>
<evidence type="ECO:0000313" key="4">
    <source>
        <dbReference type="Proteomes" id="UP000318538"/>
    </source>
</evidence>
<dbReference type="OrthoDB" id="260982at2"/>
<keyword evidence="2" id="KW-0732">Signal</keyword>
<protein>
    <recommendedName>
        <fullName evidence="5">Stigma-specific protein, Stig1</fullName>
    </recommendedName>
</protein>
<dbReference type="EMBL" id="CP036525">
    <property type="protein sequence ID" value="QDT03455.1"/>
    <property type="molecule type" value="Genomic_DNA"/>
</dbReference>
<dbReference type="Proteomes" id="UP000318538">
    <property type="component" value="Chromosome"/>
</dbReference>
<sequence precursor="true">MSVHFSSKRSFIASVVAGGLLMMAPAMVANAGSGCGCEASCGCGVMAEPSCGCGEPACGFDGPTCGFEEPVCGFEEPTCGFDGGSGGCGCGKCGGGLNLPKIPRIHLPKINMKRTLVYKALDGVAGGIEKVFGLDQCHSGCGTPTCDDGCDAAMLGELVVPMPPQMHTYAEPMHMHSDSVYEGSVHHNSGHHGSSNVVQPHANTHGHAVESPQWQQTPPVVAPQTKMQMSQPRITPQASRPQVAPIPKSNAPMNRRAVPAPAIPEDKSLFDALSDPFSDDEVSVRRIQTVRPSSYEAPAPSVPRRALSSSDETSSRRTHR</sequence>
<feature type="region of interest" description="Disordered" evidence="1">
    <location>
        <begin position="180"/>
        <end position="256"/>
    </location>
</feature>
<evidence type="ECO:0000256" key="1">
    <source>
        <dbReference type="SAM" id="MobiDB-lite"/>
    </source>
</evidence>
<evidence type="ECO:0000313" key="3">
    <source>
        <dbReference type="EMBL" id="QDT03455.1"/>
    </source>
</evidence>
<dbReference type="KEGG" id="rlc:K227x_18390"/>
<proteinExistence type="predicted"/>
<reference evidence="3 4" key="1">
    <citation type="submission" date="2019-02" db="EMBL/GenBank/DDBJ databases">
        <title>Deep-cultivation of Planctomycetes and their phenomic and genomic characterization uncovers novel biology.</title>
        <authorList>
            <person name="Wiegand S."/>
            <person name="Jogler M."/>
            <person name="Boedeker C."/>
            <person name="Pinto D."/>
            <person name="Vollmers J."/>
            <person name="Rivas-Marin E."/>
            <person name="Kohn T."/>
            <person name="Peeters S.H."/>
            <person name="Heuer A."/>
            <person name="Rast P."/>
            <person name="Oberbeckmann S."/>
            <person name="Bunk B."/>
            <person name="Jeske O."/>
            <person name="Meyerdierks A."/>
            <person name="Storesund J.E."/>
            <person name="Kallscheuer N."/>
            <person name="Luecker S."/>
            <person name="Lage O.M."/>
            <person name="Pohl T."/>
            <person name="Merkel B.J."/>
            <person name="Hornburger P."/>
            <person name="Mueller R.-W."/>
            <person name="Bruemmer F."/>
            <person name="Labrenz M."/>
            <person name="Spormann A.M."/>
            <person name="Op den Camp H."/>
            <person name="Overmann J."/>
            <person name="Amann R."/>
            <person name="Jetten M.S.M."/>
            <person name="Mascher T."/>
            <person name="Medema M.H."/>
            <person name="Devos D.P."/>
            <person name="Kaster A.-K."/>
            <person name="Ovreas L."/>
            <person name="Rohde M."/>
            <person name="Galperin M.Y."/>
            <person name="Jogler C."/>
        </authorList>
    </citation>
    <scope>NUCLEOTIDE SEQUENCE [LARGE SCALE GENOMIC DNA]</scope>
    <source>
        <strain evidence="3 4">K22_7</strain>
    </source>
</reference>
<accession>A0A517N8I8</accession>
<feature type="chain" id="PRO_5022196212" description="Stigma-specific protein, Stig1" evidence="2">
    <location>
        <begin position="29"/>
        <end position="320"/>
    </location>
</feature>
<name>A0A517N8I8_9BACT</name>